<keyword evidence="7" id="KW-0206">Cytoskeleton</keyword>
<dbReference type="InterPro" id="IPR032840">
    <property type="entry name" value="CFAP91_dom"/>
</dbReference>
<evidence type="ECO:0000259" key="16">
    <source>
        <dbReference type="Pfam" id="PF14738"/>
    </source>
</evidence>
<evidence type="ECO:0000256" key="9">
    <source>
        <dbReference type="ARBA" id="ARBA00023273"/>
    </source>
</evidence>
<dbReference type="InterPro" id="IPR036188">
    <property type="entry name" value="FAD/NAD-bd_sf"/>
</dbReference>
<sequence length="1146" mass="128069">MVHDVVVLGGGISGLSLAFFLRQAARATNTPARIRVVEAAGEPGGWVRTAQRDNFLFEEGPRGFRPSRNGAEVLRLVEQLQLQKEMVAVDAAAKARFILHHGRVQKVPDSISELLQWPLTWEVAKAGLHECFTPKGSGEDESIYDFAVRRFSPVVAECLLDPMTSGIFGGDIRKLSMRSCFGLLTDMEQRSPSGSIVRAILFGRSTKAEHLLDGSPKSAFVRQHENSASISFRNGMSTIVSALHQAIKDDADSALHFNTRAVAIERDSATNNLQVITHDSASGREERVDASAVYATIPSFQLVDVVRRSFPELAAALQEIHYVSMGMVHAGYHDKVLTKDGFGYLIPSREAERVAGVVFDSNAFPVQNAAASPLQTRLTVMSGGAHFPDIDHLPLPELESLALDAVRRHLDIDAKPDFLRSMVLRRCIPQYHVGFHKTLDRIHSALAPGLVLGGNSYYGVGLADCVNHSKKLALDFELRVADAAMSRTVPSRALDAVYDPLYTVSHSHGSYRKSSGARAAVRASVTTVGSSNQGPEGYALVSGSERPKFFKRPVLPHLQADQPEVLFAPIAAAPSAHKRNEDDDHDAPTRTVGVQTVFRDSEAQTDPYTPDFTIKKGAPAAPEIATLLHLRHKQGLPAGQAEVELIERNRKKKAFQASLPPMTDEASFVLRKAMMEAQEIREWAYREAEIDALHEQRIELLQQALVERDKENEFLAEQRIEALRQRLLHEKENAMERIQQERVTALRKLTKKRQHGHLTSPKRDLKRDIIGEYASFSSKVYAPTTRTGKTGKATILEVGIEKEQFRRLDVLQEFEGTVPARLLASSKFKPPEKVARTAKERKQQAIEAHLLKIESIIKKNKEKNEESVVAGNTGPTPSTPSSGSPRKRAQQQQAMLMNRPPTPEYVLMNDGEEDDEVADAVRLIQKLIRGRAVQNMMFEGKERRAELIQELRASDEERIAADNALSEEEARMSHSTMAKAEGEVVSEMLDFLYKELDRSKEIEKMREFVEHAAEERRQREVEEGGRRQAEDLMREREDEVFRRIELVHQETCYDFINDVIDDVVAEQAHHKALGELHVMTDGVASIVTTLEQTYNSDEVIVKDLVASFLFPQVQRQNVRDQVAQEQRKFVSAAHALLTEVNRRINM</sequence>
<evidence type="ECO:0000256" key="14">
    <source>
        <dbReference type="SAM" id="MobiDB-lite"/>
    </source>
</evidence>
<evidence type="ECO:0000259" key="15">
    <source>
        <dbReference type="Pfam" id="PF01593"/>
    </source>
</evidence>
<evidence type="ECO:0000256" key="2">
    <source>
        <dbReference type="ARBA" id="ARBA00004430"/>
    </source>
</evidence>
<dbReference type="SUPFAM" id="SSF54373">
    <property type="entry name" value="FAD-linked reductases, C-terminal domain"/>
    <property type="match status" value="1"/>
</dbReference>
<keyword evidence="8" id="KW-0627">Porphyrin biosynthesis</keyword>
<reference evidence="17" key="2">
    <citation type="journal article" date="2023" name="Microbiol Resour">
        <title>Decontamination and Annotation of the Draft Genome Sequence of the Oomycete Lagenidium giganteum ARSEF 373.</title>
        <authorList>
            <person name="Morgan W.R."/>
            <person name="Tartar A."/>
        </authorList>
    </citation>
    <scope>NUCLEOTIDE SEQUENCE</scope>
    <source>
        <strain evidence="17">ARSEF 373</strain>
    </source>
</reference>
<comment type="pathway">
    <text evidence="3">Porphyrin-containing compound metabolism; protoporphyrin-IX biosynthesis; protoporphyrin-IX from protoporphyrinogen-IX: step 1/1.</text>
</comment>
<comment type="similarity">
    <text evidence="4">Belongs to the protoporphyrinogen/coproporphyrinogen oxidase family. Protoporphyrinogen oxidase subfamily.</text>
</comment>
<feature type="domain" description="Amine oxidase" evidence="15">
    <location>
        <begin position="12"/>
        <end position="469"/>
    </location>
</feature>
<dbReference type="EC" id="1.3.3.4" evidence="5"/>
<dbReference type="EMBL" id="DAKRPA010000031">
    <property type="protein sequence ID" value="DBA02462.1"/>
    <property type="molecule type" value="Genomic_DNA"/>
</dbReference>
<evidence type="ECO:0000256" key="11">
    <source>
        <dbReference type="ARBA" id="ARBA00029555"/>
    </source>
</evidence>
<dbReference type="GO" id="GO:0004729">
    <property type="term" value="F:oxygen-dependent protoporphyrinogen oxidase activity"/>
    <property type="evidence" value="ECO:0007669"/>
    <property type="project" value="UniProtKB-EC"/>
</dbReference>
<comment type="catalytic activity">
    <reaction evidence="12">
        <text>protoporphyrinogen IX + 3 O2 = protoporphyrin IX + 3 H2O2</text>
        <dbReference type="Rhea" id="RHEA:25576"/>
        <dbReference type="ChEBI" id="CHEBI:15379"/>
        <dbReference type="ChEBI" id="CHEBI:16240"/>
        <dbReference type="ChEBI" id="CHEBI:57306"/>
        <dbReference type="ChEBI" id="CHEBI:57307"/>
        <dbReference type="EC" id="1.3.3.4"/>
    </reaction>
</comment>
<dbReference type="Proteomes" id="UP001146120">
    <property type="component" value="Unassembled WGS sequence"/>
</dbReference>
<evidence type="ECO:0000256" key="3">
    <source>
        <dbReference type="ARBA" id="ARBA00005073"/>
    </source>
</evidence>
<organism evidence="17 18">
    <name type="scientific">Lagenidium giganteum</name>
    <dbReference type="NCBI Taxonomy" id="4803"/>
    <lineage>
        <taxon>Eukaryota</taxon>
        <taxon>Sar</taxon>
        <taxon>Stramenopiles</taxon>
        <taxon>Oomycota</taxon>
        <taxon>Peronosporomycetes</taxon>
        <taxon>Pythiales</taxon>
        <taxon>Pythiaceae</taxon>
    </lineage>
</organism>
<keyword evidence="18" id="KW-1185">Reference proteome</keyword>
<dbReference type="GO" id="GO:0006779">
    <property type="term" value="P:porphyrin-containing compound biosynthetic process"/>
    <property type="evidence" value="ECO:0007669"/>
    <property type="project" value="UniProtKB-KW"/>
</dbReference>
<evidence type="ECO:0000313" key="17">
    <source>
        <dbReference type="EMBL" id="DBA02462.1"/>
    </source>
</evidence>
<keyword evidence="13" id="KW-0175">Coiled coil</keyword>
<evidence type="ECO:0000256" key="13">
    <source>
        <dbReference type="SAM" id="Coils"/>
    </source>
</evidence>
<accession>A0AAV2ZA03</accession>
<evidence type="ECO:0000256" key="7">
    <source>
        <dbReference type="ARBA" id="ARBA00023212"/>
    </source>
</evidence>
<evidence type="ECO:0000256" key="8">
    <source>
        <dbReference type="ARBA" id="ARBA00023244"/>
    </source>
</evidence>
<evidence type="ECO:0000256" key="4">
    <source>
        <dbReference type="ARBA" id="ARBA00010551"/>
    </source>
</evidence>
<feature type="coiled-coil region" evidence="13">
    <location>
        <begin position="717"/>
        <end position="748"/>
    </location>
</feature>
<evidence type="ECO:0000256" key="5">
    <source>
        <dbReference type="ARBA" id="ARBA00012867"/>
    </source>
</evidence>
<feature type="domain" description="CFAP91" evidence="16">
    <location>
        <begin position="594"/>
        <end position="748"/>
    </location>
</feature>
<protein>
    <recommendedName>
        <fullName evidence="11">Cilia- and flagella-associated protein 91</fullName>
        <ecNumber evidence="5">1.3.3.4</ecNumber>
    </recommendedName>
</protein>
<proteinExistence type="inferred from homology"/>
<feature type="compositionally biased region" description="Low complexity" evidence="14">
    <location>
        <begin position="873"/>
        <end position="884"/>
    </location>
</feature>
<dbReference type="PANTHER" id="PTHR22455">
    <property type="entry name" value="CILIA- AND FLAGELLA-ASSOCIATED PROTEIN 91"/>
    <property type="match status" value="1"/>
</dbReference>
<dbReference type="Pfam" id="PF01593">
    <property type="entry name" value="Amino_oxidase"/>
    <property type="match status" value="1"/>
</dbReference>
<dbReference type="Gene3D" id="3.50.50.60">
    <property type="entry name" value="FAD/NAD(P)-binding domain"/>
    <property type="match status" value="1"/>
</dbReference>
<keyword evidence="9" id="KW-0966">Cell projection</keyword>
<keyword evidence="6" id="KW-0963">Cytoplasm</keyword>
<comment type="subcellular location">
    <subcellularLocation>
        <location evidence="2">Cytoplasm</location>
        <location evidence="2">Cytoskeleton</location>
        <location evidence="2">Cilium axoneme</location>
    </subcellularLocation>
</comment>
<dbReference type="SUPFAM" id="SSF51905">
    <property type="entry name" value="FAD/NAD(P)-binding domain"/>
    <property type="match status" value="1"/>
</dbReference>
<dbReference type="InterPro" id="IPR004572">
    <property type="entry name" value="Protoporphyrinogen_oxidase"/>
</dbReference>
<evidence type="ECO:0000256" key="6">
    <source>
        <dbReference type="ARBA" id="ARBA00022490"/>
    </source>
</evidence>
<reference evidence="17" key="1">
    <citation type="submission" date="2022-11" db="EMBL/GenBank/DDBJ databases">
        <authorList>
            <person name="Morgan W.R."/>
            <person name="Tartar A."/>
        </authorList>
    </citation>
    <scope>NUCLEOTIDE SEQUENCE</scope>
    <source>
        <strain evidence="17">ARSEF 373</strain>
    </source>
</reference>
<comment type="similarity">
    <text evidence="10">Belongs to the CFAP91 family.</text>
</comment>
<comment type="caution">
    <text evidence="17">The sequence shown here is derived from an EMBL/GenBank/DDBJ whole genome shotgun (WGS) entry which is preliminary data.</text>
</comment>
<dbReference type="PANTHER" id="PTHR22455:SF10">
    <property type="entry name" value="CILIA- AND FLAGELLA-ASSOCIATED PROTEIN 91"/>
    <property type="match status" value="1"/>
</dbReference>
<comment type="function">
    <text evidence="1">Catalyzes the 6-electron oxidation of protoporphyrinogen-IX to form protoporphyrin-IX.</text>
</comment>
<feature type="region of interest" description="Disordered" evidence="14">
    <location>
        <begin position="862"/>
        <end position="894"/>
    </location>
</feature>
<dbReference type="AlphaFoldDB" id="A0AAV2ZA03"/>
<gene>
    <name evidence="17" type="ORF">N0F65_008676</name>
</gene>
<evidence type="ECO:0000256" key="12">
    <source>
        <dbReference type="ARBA" id="ARBA00047554"/>
    </source>
</evidence>
<evidence type="ECO:0000256" key="1">
    <source>
        <dbReference type="ARBA" id="ARBA00002600"/>
    </source>
</evidence>
<evidence type="ECO:0000256" key="10">
    <source>
        <dbReference type="ARBA" id="ARBA00029468"/>
    </source>
</evidence>
<name>A0AAV2ZA03_9STRA</name>
<dbReference type="GO" id="GO:0005930">
    <property type="term" value="C:axoneme"/>
    <property type="evidence" value="ECO:0007669"/>
    <property type="project" value="UniProtKB-SubCell"/>
</dbReference>
<dbReference type="InterPro" id="IPR002937">
    <property type="entry name" value="Amino_oxidase"/>
</dbReference>
<dbReference type="Pfam" id="PF14738">
    <property type="entry name" value="CFAP91"/>
    <property type="match status" value="1"/>
</dbReference>
<dbReference type="NCBIfam" id="TIGR00562">
    <property type="entry name" value="proto_IX_ox"/>
    <property type="match status" value="1"/>
</dbReference>
<evidence type="ECO:0000313" key="18">
    <source>
        <dbReference type="Proteomes" id="UP001146120"/>
    </source>
</evidence>
<dbReference type="InterPro" id="IPR026720">
    <property type="entry name" value="CFAP91"/>
</dbReference>